<keyword evidence="3" id="KW-1185">Reference proteome</keyword>
<dbReference type="GO" id="GO:0006906">
    <property type="term" value="P:vesicle fusion"/>
    <property type="evidence" value="ECO:0000318"/>
    <property type="project" value="GO_Central"/>
</dbReference>
<dbReference type="VEuPathDB" id="TrichDB:TVAG_128990"/>
<organism evidence="2 3">
    <name type="scientific">Trichomonas vaginalis (strain ATCC PRA-98 / G3)</name>
    <dbReference type="NCBI Taxonomy" id="412133"/>
    <lineage>
        <taxon>Eukaryota</taxon>
        <taxon>Metamonada</taxon>
        <taxon>Parabasalia</taxon>
        <taxon>Trichomonadida</taxon>
        <taxon>Trichomonadidae</taxon>
        <taxon>Trichomonas</taxon>
    </lineage>
</organism>
<dbReference type="GO" id="GO:0006886">
    <property type="term" value="P:intracellular protein transport"/>
    <property type="evidence" value="ECO:0000318"/>
    <property type="project" value="GO_Central"/>
</dbReference>
<dbReference type="GO" id="GO:0012505">
    <property type="term" value="C:endomembrane system"/>
    <property type="evidence" value="ECO:0000318"/>
    <property type="project" value="GO_Central"/>
</dbReference>
<dbReference type="OrthoDB" id="10570956at2759"/>
<dbReference type="Proteomes" id="UP000001542">
    <property type="component" value="Unassembled WGS sequence"/>
</dbReference>
<feature type="compositionally biased region" description="Basic and acidic residues" evidence="1">
    <location>
        <begin position="100"/>
        <end position="118"/>
    </location>
</feature>
<dbReference type="GO" id="GO:0005484">
    <property type="term" value="F:SNAP receptor activity"/>
    <property type="evidence" value="ECO:0000318"/>
    <property type="project" value="GO_Central"/>
</dbReference>
<protein>
    <recommendedName>
        <fullName evidence="4">t-SNARE coiled-coil homology domain-containing protein</fullName>
    </recommendedName>
</protein>
<dbReference type="AlphaFoldDB" id="A2E4F0"/>
<dbReference type="EMBL" id="DS113301">
    <property type="protein sequence ID" value="EAY12485.1"/>
    <property type="molecule type" value="Genomic_DNA"/>
</dbReference>
<dbReference type="GO" id="GO:0048278">
    <property type="term" value="P:vesicle docking"/>
    <property type="evidence" value="ECO:0000318"/>
    <property type="project" value="GO_Central"/>
</dbReference>
<dbReference type="KEGG" id="tva:4770451"/>
<feature type="region of interest" description="Disordered" evidence="1">
    <location>
        <begin position="100"/>
        <end position="131"/>
    </location>
</feature>
<dbReference type="InParanoid" id="A2E4F0"/>
<dbReference type="SMR" id="A2E4F0"/>
<reference evidence="2" key="2">
    <citation type="journal article" date="2007" name="Science">
        <title>Draft genome sequence of the sexually transmitted pathogen Trichomonas vaginalis.</title>
        <authorList>
            <person name="Carlton J.M."/>
            <person name="Hirt R.P."/>
            <person name="Silva J.C."/>
            <person name="Delcher A.L."/>
            <person name="Schatz M."/>
            <person name="Zhao Q."/>
            <person name="Wortman J.R."/>
            <person name="Bidwell S.L."/>
            <person name="Alsmark U.C.M."/>
            <person name="Besteiro S."/>
            <person name="Sicheritz-Ponten T."/>
            <person name="Noel C.J."/>
            <person name="Dacks J.B."/>
            <person name="Foster P.G."/>
            <person name="Simillion C."/>
            <person name="Van de Peer Y."/>
            <person name="Miranda-Saavedra D."/>
            <person name="Barton G.J."/>
            <person name="Westrop G.D."/>
            <person name="Mueller S."/>
            <person name="Dessi D."/>
            <person name="Fiori P.L."/>
            <person name="Ren Q."/>
            <person name="Paulsen I."/>
            <person name="Zhang H."/>
            <person name="Bastida-Corcuera F.D."/>
            <person name="Simoes-Barbosa A."/>
            <person name="Brown M.T."/>
            <person name="Hayes R.D."/>
            <person name="Mukherjee M."/>
            <person name="Okumura C.Y."/>
            <person name="Schneider R."/>
            <person name="Smith A.J."/>
            <person name="Vanacova S."/>
            <person name="Villalvazo M."/>
            <person name="Haas B.J."/>
            <person name="Pertea M."/>
            <person name="Feldblyum T.V."/>
            <person name="Utterback T.R."/>
            <person name="Shu C.L."/>
            <person name="Osoegawa K."/>
            <person name="de Jong P.J."/>
            <person name="Hrdy I."/>
            <person name="Horvathova L."/>
            <person name="Zubacova Z."/>
            <person name="Dolezal P."/>
            <person name="Malik S.B."/>
            <person name="Logsdon J.M. Jr."/>
            <person name="Henze K."/>
            <person name="Gupta A."/>
            <person name="Wang C.C."/>
            <person name="Dunne R.L."/>
            <person name="Upcroft J.A."/>
            <person name="Upcroft P."/>
            <person name="White O."/>
            <person name="Salzberg S.L."/>
            <person name="Tang P."/>
            <person name="Chiu C.-H."/>
            <person name="Lee Y.-S."/>
            <person name="Embley T.M."/>
            <person name="Coombs G.H."/>
            <person name="Mottram J.C."/>
            <person name="Tachezy J."/>
            <person name="Fraser-Liggett C.M."/>
            <person name="Johnson P.J."/>
        </authorList>
    </citation>
    <scope>NUCLEOTIDE SEQUENCE [LARGE SCALE GENOMIC DNA]</scope>
    <source>
        <strain evidence="2">G3</strain>
    </source>
</reference>
<reference evidence="2" key="1">
    <citation type="submission" date="2006-10" db="EMBL/GenBank/DDBJ databases">
        <authorList>
            <person name="Amadeo P."/>
            <person name="Zhao Q."/>
            <person name="Wortman J."/>
            <person name="Fraser-Liggett C."/>
            <person name="Carlton J."/>
        </authorList>
    </citation>
    <scope>NUCLEOTIDE SEQUENCE</scope>
    <source>
        <strain evidence="2">G3</strain>
    </source>
</reference>
<dbReference type="Gene3D" id="1.20.5.110">
    <property type="match status" value="1"/>
</dbReference>
<accession>A2E4F0</accession>
<dbReference type="GO" id="GO:0031201">
    <property type="term" value="C:SNARE complex"/>
    <property type="evidence" value="ECO:0000318"/>
    <property type="project" value="GO_Central"/>
</dbReference>
<dbReference type="STRING" id="5722.A2E4F0"/>
<dbReference type="RefSeq" id="XP_001324708.1">
    <property type="nucleotide sequence ID" value="XM_001324673.1"/>
</dbReference>
<evidence type="ECO:0000256" key="1">
    <source>
        <dbReference type="SAM" id="MobiDB-lite"/>
    </source>
</evidence>
<dbReference type="VEuPathDB" id="TrichDB:TVAGG3_0018780"/>
<dbReference type="SUPFAM" id="SSF58038">
    <property type="entry name" value="SNARE fusion complex"/>
    <property type="match status" value="1"/>
</dbReference>
<name>A2E4F0_TRIV3</name>
<evidence type="ECO:0000313" key="2">
    <source>
        <dbReference type="EMBL" id="EAY12485.1"/>
    </source>
</evidence>
<evidence type="ECO:0008006" key="4">
    <source>
        <dbReference type="Google" id="ProtNLM"/>
    </source>
</evidence>
<gene>
    <name evidence="2" type="ORF">TVAG_128990</name>
</gene>
<evidence type="ECO:0000313" key="3">
    <source>
        <dbReference type="Proteomes" id="UP000001542"/>
    </source>
</evidence>
<dbReference type="GO" id="GO:0000149">
    <property type="term" value="F:SNARE binding"/>
    <property type="evidence" value="ECO:0000318"/>
    <property type="project" value="GO_Central"/>
</dbReference>
<sequence>MSLKKGANQSLEERIKAFAQRINTLEKNSGSLSNSMERKNVRSQLLNLKKLDQDLAKEFNTYNKPDKEALEAHYKEVKDKYMKLNQELEQECVRYEEEEKKKQAEREERDRQDAEARQKQQQMSELDQETAEINFVDNQVKDILEDEKALNEATELLNTRIQEQHEVVVRVDNTVEEAKTEMEEGNKELNEAQKLQPKCRIC</sequence>
<proteinExistence type="predicted"/>